<protein>
    <submittedName>
        <fullName evidence="2">Uncharacterized protein</fullName>
    </submittedName>
</protein>
<evidence type="ECO:0000313" key="2">
    <source>
        <dbReference type="EMBL" id="QJA81896.1"/>
    </source>
</evidence>
<sequence length="64" mass="7428">MSNQQRFLVEENGNLIGKFHIRQDAIDFCNRLHKSAKLSYHRAVEITPEAKYIVFHELNAGDDV</sequence>
<accession>A0A6M3KIR0</accession>
<dbReference type="EMBL" id="MT141557">
    <property type="protein sequence ID" value="QJA66575.1"/>
    <property type="molecule type" value="Genomic_DNA"/>
</dbReference>
<proteinExistence type="predicted"/>
<dbReference type="AlphaFoldDB" id="A0A6M3KIR0"/>
<gene>
    <name evidence="2" type="ORF">MM415A00476_0028</name>
    <name evidence="1" type="ORF">MM415B00342_0037</name>
</gene>
<reference evidence="2" key="1">
    <citation type="submission" date="2020-03" db="EMBL/GenBank/DDBJ databases">
        <title>The deep terrestrial virosphere.</title>
        <authorList>
            <person name="Holmfeldt K."/>
            <person name="Nilsson E."/>
            <person name="Simone D."/>
            <person name="Lopez-Fernandez M."/>
            <person name="Wu X."/>
            <person name="de Brujin I."/>
            <person name="Lundin D."/>
            <person name="Andersson A."/>
            <person name="Bertilsson S."/>
            <person name="Dopson M."/>
        </authorList>
    </citation>
    <scope>NUCLEOTIDE SEQUENCE</scope>
    <source>
        <strain evidence="2">MM415A00476</strain>
        <strain evidence="1">MM415B00342</strain>
    </source>
</reference>
<evidence type="ECO:0000313" key="1">
    <source>
        <dbReference type="EMBL" id="QJA66575.1"/>
    </source>
</evidence>
<dbReference type="EMBL" id="MT142473">
    <property type="protein sequence ID" value="QJA81896.1"/>
    <property type="molecule type" value="Genomic_DNA"/>
</dbReference>
<name>A0A6M3KIR0_9ZZZZ</name>
<organism evidence="2">
    <name type="scientific">viral metagenome</name>
    <dbReference type="NCBI Taxonomy" id="1070528"/>
    <lineage>
        <taxon>unclassified sequences</taxon>
        <taxon>metagenomes</taxon>
        <taxon>organismal metagenomes</taxon>
    </lineage>
</organism>